<evidence type="ECO:0000313" key="3">
    <source>
        <dbReference type="Proteomes" id="UP000734854"/>
    </source>
</evidence>
<dbReference type="SUPFAM" id="SSF56235">
    <property type="entry name" value="N-terminal nucleophile aminohydrolases (Ntn hydrolases)"/>
    <property type="match status" value="1"/>
</dbReference>
<dbReference type="Gene3D" id="3.60.20.10">
    <property type="entry name" value="Glutamine Phosphoribosylpyrophosphate, subunit 1, domain 1"/>
    <property type="match status" value="1"/>
</dbReference>
<name>A0A8J5EXE7_ZINOF</name>
<reference evidence="2 3" key="1">
    <citation type="submission" date="2020-08" db="EMBL/GenBank/DDBJ databases">
        <title>Plant Genome Project.</title>
        <authorList>
            <person name="Zhang R.-G."/>
        </authorList>
    </citation>
    <scope>NUCLEOTIDE SEQUENCE [LARGE SCALE GENOMIC DNA]</scope>
    <source>
        <tissue evidence="2">Rhizome</tissue>
    </source>
</reference>
<dbReference type="Proteomes" id="UP000734854">
    <property type="component" value="Unassembled WGS sequence"/>
</dbReference>
<dbReference type="InterPro" id="IPR044828">
    <property type="entry name" value="TSJT1-like"/>
</dbReference>
<dbReference type="PANTHER" id="PTHR45952">
    <property type="entry name" value="ALUMINUM INDUCED PROTEIN WITH YGL AND LRDR MOTIFS"/>
    <property type="match status" value="1"/>
</dbReference>
<gene>
    <name evidence="2" type="ORF">ZIOFF_064400</name>
</gene>
<protein>
    <recommendedName>
        <fullName evidence="1">DUF3700 domain-containing protein</fullName>
    </recommendedName>
</protein>
<evidence type="ECO:0000259" key="1">
    <source>
        <dbReference type="SMART" id="SM01172"/>
    </source>
</evidence>
<dbReference type="InterPro" id="IPR024286">
    <property type="entry name" value="DUF3700"/>
</dbReference>
<comment type="caution">
    <text evidence="2">The sequence shown here is derived from an EMBL/GenBank/DDBJ whole genome shotgun (WGS) entry which is preliminary data.</text>
</comment>
<dbReference type="InterPro" id="IPR029055">
    <property type="entry name" value="Ntn_hydrolases_N"/>
</dbReference>
<dbReference type="SMART" id="SM01172">
    <property type="entry name" value="DUF3700"/>
    <property type="match status" value="1"/>
</dbReference>
<proteinExistence type="predicted"/>
<dbReference type="AlphaFoldDB" id="A0A8J5EXE7"/>
<accession>A0A8J5EXE7</accession>
<evidence type="ECO:0000313" key="2">
    <source>
        <dbReference type="EMBL" id="KAG6475182.1"/>
    </source>
</evidence>
<sequence length="225" mass="24581">MLAVFSDAVVSPPEELVQAGSRTPTPKQTATKLLDAFLQSNPCSMALNIGGAAQIAFTHRNQSLLQPRSFAVNEEIYCLFKGTLENLPSLKQHYGLAKNASEVVLVMEAYRALRDRAPYSTNQMLAHLVGQFAFVVFDSVTSTVFAAADQDGKVPLFLGITVDGYLAFSDETEVLRSACCFFSTSTGIRSYEHPKNRVTVLPATDEETWGATFKIERPCSQAADE</sequence>
<keyword evidence="3" id="KW-1185">Reference proteome</keyword>
<feature type="domain" description="DUF3700" evidence="1">
    <location>
        <begin position="2"/>
        <end position="215"/>
    </location>
</feature>
<dbReference type="EMBL" id="JACMSC010000018">
    <property type="protein sequence ID" value="KAG6475182.1"/>
    <property type="molecule type" value="Genomic_DNA"/>
</dbReference>
<organism evidence="2 3">
    <name type="scientific">Zingiber officinale</name>
    <name type="common">Ginger</name>
    <name type="synonym">Amomum zingiber</name>
    <dbReference type="NCBI Taxonomy" id="94328"/>
    <lineage>
        <taxon>Eukaryota</taxon>
        <taxon>Viridiplantae</taxon>
        <taxon>Streptophyta</taxon>
        <taxon>Embryophyta</taxon>
        <taxon>Tracheophyta</taxon>
        <taxon>Spermatophyta</taxon>
        <taxon>Magnoliopsida</taxon>
        <taxon>Liliopsida</taxon>
        <taxon>Zingiberales</taxon>
        <taxon>Zingiberaceae</taxon>
        <taxon>Zingiber</taxon>
    </lineage>
</organism>
<dbReference type="PANTHER" id="PTHR45952:SF5">
    <property type="entry name" value="ALUMINUM INDUCED PROTEIN WITH YGL AND LRDR MOTIFS"/>
    <property type="match status" value="1"/>
</dbReference>
<dbReference type="Pfam" id="PF12481">
    <property type="entry name" value="DUF3700"/>
    <property type="match status" value="1"/>
</dbReference>